<dbReference type="RefSeq" id="XP_030832343.1">
    <property type="nucleotide sequence ID" value="XM_030976483.1"/>
</dbReference>
<dbReference type="OrthoDB" id="10072649at2759"/>
<feature type="region of interest" description="Disordered" evidence="2">
    <location>
        <begin position="1"/>
        <end position="36"/>
    </location>
</feature>
<feature type="compositionally biased region" description="Basic and acidic residues" evidence="2">
    <location>
        <begin position="1104"/>
        <end position="1139"/>
    </location>
</feature>
<reference evidence="3" key="2">
    <citation type="submission" date="2021-01" db="UniProtKB">
        <authorList>
            <consortium name="EnsemblMetazoa"/>
        </authorList>
    </citation>
    <scope>IDENTIFICATION</scope>
</reference>
<sequence>MAASDDAVKHGGRWTLIDEEGNVQGSDSDIGSVSSSDCVAVEEDAVSYHAKRTNSQSSTGSLPWNQREHSIDQAQNVPSSSWLGGIGGFWSQGRSPADSNSRLNESGENECFSPIFQQEKDTLDTESLESIEVLSMTCDNHSDKDIHPHNHHKETPDAFDPQGVVGLGTGWNRHSDVAKPMCSNNVVSPVEGLSPSSRVEDLTSSSNSSQLDFLIVDHHGPKNVEDVKAAANELPRGAVGGIVNDEDHQMEHSIGIPGPLPMMPPGQLPLSSVSVDNIPKGMEAGCSPRRAQSEGCITHQSEGSSGVGVPIMTQRWPTEDGGFLLVQQFRGDGEPAMSRSSSFSDLSSSLSYPGGRRIPTNSISSLHHHSSESSSSEASHYNSDTSNDALPANMTVSGIKPGIRQYLHQRDETLNSKLTMGAMIVIATAFALVLGHYIGSMQATSHHLGIEAGQVWRLRSLQDQLVTCLDKTKTLLRATKGSTGISPAKATSPLDSQPSARLSAPPDDGIQQSDPESHVSCLVCTSGNQPQDRYSKFCNTHCKYKDGRDFKEPLSNSNDVSDNVLELSPIDGNSLDIANIGSDMTGESMSDVHTDTQGEPEAQGTDTETKSLTDDEGITEAAVYIMPLSDMEPVYHDGVLILREELLLDRKHALEAKYEEGAKNFQEMLGETEISHEGGSAYEVDSASIEKYIVQSVADLETEDTKMEGSQNQGEEKSQDQGDEKSQDQGDEKSQDQGDEDSQDQGDEKSQDQGDEKSQDQGDEESQHQGDEKSQGQGDEESQDQEDEESQDQGDEKSQDQGEEKSQDQEEEESQDQGDEEFFDKREAKFSDSSSNLTEDDDVGSHEETSESPDDRDFMGKLTSKFSDSWFILRNFTTDFIGSATNLSVNNVTTQLKENVETLRHQIKDAVSNLQKSNITSHLTDNVNSIGEHLKDAVSNIKEGNFSRKLKDTMQDLGGKVKQAVSGIKESNITSQIKQGLQGLGENIQGAVSSIKESGSNLKKPFKKTMKAVKNLMEGKSINSDKETEKEGSVQEDLVEPQKKPSGNKKKGKSSRQSSEQLVKQKSEKKEAAKNKGKVEWKKNKASQHDKKHKDERKTNKKLNNKDKDQTKHRQTKVEKGKSNDHKNGLKLQRHDKSKNPVKKHVSNQVNQHTGTDKQKKRNNKTVLNKNDNGRKHKSKETSGNDQDPKHRQEYSKNKSVPSRKRQSDIEFENMRKLEKTADLELQSDKLNDGENLLINEERRYHKDKGSQKEKPFNEKEQEKKKHESKESMYHQDHQWKQNNFQERHDRHGHKHEDKKPGKHHQDKEDDARHRFEDIEWEDISESFDVRCFGVHDCLRKHREAAVKLYEELLDYKDWLTKRCYKKHLNELKDFMEELEEFLAEPFLMDADLEELMEDFEDMAEDIEEATTKNFWKFMKSWTPRHKGGEESNSRVHSRQGSNTKKLLEEEDQQKTLTVTLDMKHTFNFSETYDDDASESKDHRRHVGYGYQSNDDWFIRRMQDRENRRNMKNQHGTPEDQHTEPNSNWYDHWMQGRQEGRTGMTIWDLYQWFSKRQALRHEWRLHEMDDKTNWFLKRP</sequence>
<feature type="coiled-coil region" evidence="1">
    <location>
        <begin position="1365"/>
        <end position="1413"/>
    </location>
</feature>
<feature type="region of interest" description="Disordered" evidence="2">
    <location>
        <begin position="1017"/>
        <end position="1311"/>
    </location>
</feature>
<feature type="compositionally biased region" description="Acidic residues" evidence="2">
    <location>
        <begin position="778"/>
        <end position="793"/>
    </location>
</feature>
<feature type="compositionally biased region" description="Low complexity" evidence="2">
    <location>
        <begin position="372"/>
        <end position="383"/>
    </location>
</feature>
<feature type="compositionally biased region" description="Basic and acidic residues" evidence="2">
    <location>
        <begin position="714"/>
        <end position="736"/>
    </location>
</feature>
<evidence type="ECO:0000256" key="1">
    <source>
        <dbReference type="SAM" id="Coils"/>
    </source>
</evidence>
<dbReference type="Proteomes" id="UP000007110">
    <property type="component" value="Unassembled WGS sequence"/>
</dbReference>
<dbReference type="EnsemblMetazoa" id="XM_030976484">
    <property type="protein sequence ID" value="XP_030832344"/>
    <property type="gene ID" value="LOC100890175"/>
</dbReference>
<feature type="compositionally biased region" description="Basic and acidic residues" evidence="2">
    <location>
        <begin position="1240"/>
        <end position="1311"/>
    </location>
</feature>
<feature type="compositionally biased region" description="Basic and acidic residues" evidence="2">
    <location>
        <begin position="1180"/>
        <end position="1197"/>
    </location>
</feature>
<evidence type="ECO:0000256" key="2">
    <source>
        <dbReference type="SAM" id="MobiDB-lite"/>
    </source>
</evidence>
<accession>A0A7M7N7Y2</accession>
<feature type="region of interest" description="Disordered" evidence="2">
    <location>
        <begin position="586"/>
        <end position="614"/>
    </location>
</feature>
<evidence type="ECO:0000313" key="4">
    <source>
        <dbReference type="Proteomes" id="UP000007110"/>
    </source>
</evidence>
<dbReference type="InParanoid" id="A0A7M7N7Y2"/>
<organism evidence="3 4">
    <name type="scientific">Strongylocentrotus purpuratus</name>
    <name type="common">Purple sea urchin</name>
    <dbReference type="NCBI Taxonomy" id="7668"/>
    <lineage>
        <taxon>Eukaryota</taxon>
        <taxon>Metazoa</taxon>
        <taxon>Echinodermata</taxon>
        <taxon>Eleutherozoa</taxon>
        <taxon>Echinozoa</taxon>
        <taxon>Echinoidea</taxon>
        <taxon>Euechinoidea</taxon>
        <taxon>Echinacea</taxon>
        <taxon>Camarodonta</taxon>
        <taxon>Echinidea</taxon>
        <taxon>Strongylocentrotidae</taxon>
        <taxon>Strongylocentrotus</taxon>
    </lineage>
</organism>
<feature type="compositionally biased region" description="Basic residues" evidence="2">
    <location>
        <begin position="1090"/>
        <end position="1103"/>
    </location>
</feature>
<feature type="region of interest" description="Disordered" evidence="2">
    <location>
        <begin position="1425"/>
        <end position="1452"/>
    </location>
</feature>
<dbReference type="PANTHER" id="PTHR33888">
    <property type="entry name" value="RIKEN CDNA 4932415D10 GENE"/>
    <property type="match status" value="1"/>
</dbReference>
<feature type="compositionally biased region" description="Basic and acidic residues" evidence="2">
    <location>
        <begin position="1063"/>
        <end position="1089"/>
    </location>
</feature>
<keyword evidence="4" id="KW-1185">Reference proteome</keyword>
<feature type="compositionally biased region" description="Basic and acidic residues" evidence="2">
    <location>
        <begin position="843"/>
        <end position="859"/>
    </location>
</feature>
<feature type="region of interest" description="Disordered" evidence="2">
    <location>
        <begin position="1508"/>
        <end position="1529"/>
    </location>
</feature>
<feature type="compositionally biased region" description="Low complexity" evidence="2">
    <location>
        <begin position="25"/>
        <end position="36"/>
    </location>
</feature>
<evidence type="ECO:0000313" key="3">
    <source>
        <dbReference type="EnsemblMetazoa" id="XP_030832344"/>
    </source>
</evidence>
<dbReference type="EnsemblMetazoa" id="XM_030976483">
    <property type="protein sequence ID" value="XP_030832343"/>
    <property type="gene ID" value="LOC100890175"/>
</dbReference>
<dbReference type="OMA" id="NQHASHE"/>
<name>A0A7M7N7Y2_STRPU</name>
<dbReference type="Gene3D" id="1.20.120.20">
    <property type="entry name" value="Apolipoprotein"/>
    <property type="match status" value="1"/>
</dbReference>
<feature type="compositionally biased region" description="Acidic residues" evidence="2">
    <location>
        <begin position="809"/>
        <end position="822"/>
    </location>
</feature>
<feature type="region of interest" description="Disordered" evidence="2">
    <location>
        <begin position="702"/>
        <end position="860"/>
    </location>
</feature>
<feature type="compositionally biased region" description="Basic and acidic residues" evidence="2">
    <location>
        <begin position="1206"/>
        <end position="1233"/>
    </location>
</feature>
<proteinExistence type="predicted"/>
<feature type="region of interest" description="Disordered" evidence="2">
    <location>
        <begin position="480"/>
        <end position="515"/>
    </location>
</feature>
<reference evidence="4" key="1">
    <citation type="submission" date="2015-02" db="EMBL/GenBank/DDBJ databases">
        <title>Genome sequencing for Strongylocentrotus purpuratus.</title>
        <authorList>
            <person name="Murali S."/>
            <person name="Liu Y."/>
            <person name="Vee V."/>
            <person name="English A."/>
            <person name="Wang M."/>
            <person name="Skinner E."/>
            <person name="Han Y."/>
            <person name="Muzny D.M."/>
            <person name="Worley K.C."/>
            <person name="Gibbs R.A."/>
        </authorList>
    </citation>
    <scope>NUCLEOTIDE SEQUENCE</scope>
</reference>
<protein>
    <submittedName>
        <fullName evidence="3">Uncharacterized protein</fullName>
    </submittedName>
</protein>
<dbReference type="KEGG" id="spu:100890175"/>
<feature type="compositionally biased region" description="Basic and acidic residues" evidence="2">
    <location>
        <begin position="794"/>
        <end position="808"/>
    </location>
</feature>
<dbReference type="GeneID" id="100890175"/>
<keyword evidence="1" id="KW-0175">Coiled coil</keyword>
<dbReference type="PANTHER" id="PTHR33888:SF1">
    <property type="entry name" value="RIKEN CDNA 4932415D10 GENE"/>
    <property type="match status" value="1"/>
</dbReference>
<dbReference type="RefSeq" id="XP_030832344.1">
    <property type="nucleotide sequence ID" value="XM_030976484.1"/>
</dbReference>
<feature type="region of interest" description="Disordered" evidence="2">
    <location>
        <begin position="357"/>
        <end position="394"/>
    </location>
</feature>
<feature type="compositionally biased region" description="Basic and acidic residues" evidence="2">
    <location>
        <begin position="746"/>
        <end position="774"/>
    </location>
</feature>
<feature type="compositionally biased region" description="Basic and acidic residues" evidence="2">
    <location>
        <begin position="1023"/>
        <end position="1033"/>
    </location>
</feature>